<feature type="region of interest" description="Disordered" evidence="2">
    <location>
        <begin position="266"/>
        <end position="286"/>
    </location>
</feature>
<dbReference type="GO" id="GO:0016192">
    <property type="term" value="P:vesicle-mediated transport"/>
    <property type="evidence" value="ECO:0007669"/>
    <property type="project" value="InterPro"/>
</dbReference>
<dbReference type="AlphaFoldDB" id="A0A284R5A5"/>
<dbReference type="SUPFAM" id="SSF56815">
    <property type="entry name" value="Sec1/munc18-like (SM) proteins"/>
    <property type="match status" value="1"/>
</dbReference>
<dbReference type="Gene3D" id="3.40.50.2060">
    <property type="match status" value="1"/>
</dbReference>
<dbReference type="OMA" id="PFTRPHT"/>
<accession>A0A284R5A5</accession>
<evidence type="ECO:0000313" key="4">
    <source>
        <dbReference type="Proteomes" id="UP000219338"/>
    </source>
</evidence>
<dbReference type="Gene3D" id="1.25.40.60">
    <property type="match status" value="1"/>
</dbReference>
<comment type="similarity">
    <text evidence="1">Belongs to the STXBP/unc-18/SEC1 family.</text>
</comment>
<feature type="compositionally biased region" description="Polar residues" evidence="2">
    <location>
        <begin position="769"/>
        <end position="779"/>
    </location>
</feature>
<dbReference type="PANTHER" id="PTHR11679">
    <property type="entry name" value="VESICLE PROTEIN SORTING-ASSOCIATED"/>
    <property type="match status" value="1"/>
</dbReference>
<dbReference type="InterPro" id="IPR043127">
    <property type="entry name" value="Sec-1-like_dom3a"/>
</dbReference>
<feature type="region of interest" description="Disordered" evidence="2">
    <location>
        <begin position="739"/>
        <end position="793"/>
    </location>
</feature>
<dbReference type="InterPro" id="IPR036045">
    <property type="entry name" value="Sec1-like_sf"/>
</dbReference>
<proteinExistence type="inferred from homology"/>
<dbReference type="Gene3D" id="3.40.50.1910">
    <property type="match status" value="2"/>
</dbReference>
<feature type="compositionally biased region" description="Basic residues" evidence="2">
    <location>
        <begin position="784"/>
        <end position="793"/>
    </location>
</feature>
<dbReference type="Proteomes" id="UP000219338">
    <property type="component" value="Unassembled WGS sequence"/>
</dbReference>
<gene>
    <name evidence="3" type="ORF">ARMOST_07257</name>
</gene>
<dbReference type="STRING" id="47428.A0A284R5A5"/>
<dbReference type="Gene3D" id="3.90.830.10">
    <property type="entry name" value="Syntaxin Binding Protein 1, Chain A, domain 2"/>
    <property type="match status" value="1"/>
</dbReference>
<dbReference type="InterPro" id="IPR027482">
    <property type="entry name" value="Sec1-like_dom2"/>
</dbReference>
<dbReference type="OrthoDB" id="2228at2759"/>
<feature type="region of interest" description="Disordered" evidence="2">
    <location>
        <begin position="622"/>
        <end position="643"/>
    </location>
</feature>
<dbReference type="InterPro" id="IPR001619">
    <property type="entry name" value="Sec1-like"/>
</dbReference>
<sequence length="793" mass="89761">MLLGAFQEFLARQLPVLRCYDAVFLTLSDGRTALVDTPSSSCLLPVAPAVVHLSRSPSSSTMASLITIVRNKFLEAIRSVNPPGKWKILVVDEHSQKLLGAVLKQFDILEENVTLIESISNYREPQPEFEALYLLMPTTQNVDRIIRDFSQTKQYAAAHLFFIEGLSEPLFQRLTSSPAEPHLQALKELFLNFSPVEAQTFSLQTPEMFFSIYSPPRHENDYSRARERLEEDLRFTSKIITNVCITLNEFPYIRYYVPSSHPPLGALKPHTSTRPPPPSEGSGRWRTNLARGADARAYESVETDYVTKLLAFMVQSNLEEHKRANSDFGKIDAGRGRSTLIITDRTMDMMAPLVHEFTYQAMANDLLPIENGVRYTYKFQSSVGAYEDKTATLSDQDNVWTAVRHMHMREAIDKLMADFNKFLEENAVFKGDGAANLNDMKEMLAGLPQYQEQREKFSLHLNMAQECMGIFERDKLPVVANVEQNCATGLTAEGKTPKKLVEEMVPLLDSREVINANKVRVIALYIQHRDGVPDEDRRRLYQHARLSLAEQDAVNALALLGVRISRGPNDRDIKKKIKQKPKDDEYELSRFKPLLKTVIEEHIESKLDVTLFPYVKDSPSAIPPPSMRPAPTHTTSLRSQKPAWHRAATRNVTQESTKQRLFVFVAGGMTYSEVREVYELSSSLSKDIYIGSTHTITPRPFIDDLKVLDLGGVGSRALPNGLQESAGHRPYQDFYDQKYFTQDGPRPQPKPAPGTLAPPKERSRPQPSPTESYSSTNSFGKEEKKKKKGLFRF</sequence>
<dbReference type="EMBL" id="FUEG01000004">
    <property type="protein sequence ID" value="SJL03900.1"/>
    <property type="molecule type" value="Genomic_DNA"/>
</dbReference>
<dbReference type="Pfam" id="PF00995">
    <property type="entry name" value="Sec1"/>
    <property type="match status" value="1"/>
</dbReference>
<name>A0A284R5A5_ARMOS</name>
<evidence type="ECO:0000256" key="1">
    <source>
        <dbReference type="ARBA" id="ARBA00009884"/>
    </source>
</evidence>
<dbReference type="InterPro" id="IPR043154">
    <property type="entry name" value="Sec-1-like_dom1"/>
</dbReference>
<organism evidence="3 4">
    <name type="scientific">Armillaria ostoyae</name>
    <name type="common">Armillaria root rot fungus</name>
    <dbReference type="NCBI Taxonomy" id="47428"/>
    <lineage>
        <taxon>Eukaryota</taxon>
        <taxon>Fungi</taxon>
        <taxon>Dikarya</taxon>
        <taxon>Basidiomycota</taxon>
        <taxon>Agaricomycotina</taxon>
        <taxon>Agaricomycetes</taxon>
        <taxon>Agaricomycetidae</taxon>
        <taxon>Agaricales</taxon>
        <taxon>Marasmiineae</taxon>
        <taxon>Physalacriaceae</taxon>
        <taxon>Armillaria</taxon>
    </lineage>
</organism>
<evidence type="ECO:0000313" key="3">
    <source>
        <dbReference type="EMBL" id="SJL03900.1"/>
    </source>
</evidence>
<keyword evidence="4" id="KW-1185">Reference proteome</keyword>
<evidence type="ECO:0000256" key="2">
    <source>
        <dbReference type="SAM" id="MobiDB-lite"/>
    </source>
</evidence>
<protein>
    <submittedName>
        <fullName evidence="3">Related to syntaxin binding protein 1</fullName>
    </submittedName>
</protein>
<reference evidence="4" key="1">
    <citation type="journal article" date="2017" name="Nat. Ecol. Evol.">
        <title>Genome expansion and lineage-specific genetic innovations in the forest pathogenic fungi Armillaria.</title>
        <authorList>
            <person name="Sipos G."/>
            <person name="Prasanna A.N."/>
            <person name="Walter M.C."/>
            <person name="O'Connor E."/>
            <person name="Balint B."/>
            <person name="Krizsan K."/>
            <person name="Kiss B."/>
            <person name="Hess J."/>
            <person name="Varga T."/>
            <person name="Slot J."/>
            <person name="Riley R."/>
            <person name="Boka B."/>
            <person name="Rigling D."/>
            <person name="Barry K."/>
            <person name="Lee J."/>
            <person name="Mihaltcheva S."/>
            <person name="LaButti K."/>
            <person name="Lipzen A."/>
            <person name="Waldron R."/>
            <person name="Moloney N.M."/>
            <person name="Sperisen C."/>
            <person name="Kredics L."/>
            <person name="Vagvoelgyi C."/>
            <person name="Patrignani A."/>
            <person name="Fitzpatrick D."/>
            <person name="Nagy I."/>
            <person name="Doyle S."/>
            <person name="Anderson J.B."/>
            <person name="Grigoriev I.V."/>
            <person name="Gueldener U."/>
            <person name="Muensterkoetter M."/>
            <person name="Nagy L.G."/>
        </authorList>
    </citation>
    <scope>NUCLEOTIDE SEQUENCE [LARGE SCALE GENOMIC DNA]</scope>
    <source>
        <strain evidence="4">C18/9</strain>
    </source>
</reference>